<dbReference type="Proteomes" id="UP000246991">
    <property type="component" value="Unassembled WGS sequence"/>
</dbReference>
<protein>
    <submittedName>
        <fullName evidence="6">Uncharacterized protein</fullName>
    </submittedName>
</protein>
<name>A0A317SXI8_9PEZI</name>
<dbReference type="PANTHER" id="PTHR10039">
    <property type="entry name" value="AMELOGENIN"/>
    <property type="match status" value="1"/>
</dbReference>
<dbReference type="InterPro" id="IPR036770">
    <property type="entry name" value="Ankyrin_rpt-contain_sf"/>
</dbReference>
<comment type="caution">
    <text evidence="6">The sequence shown here is derived from an EMBL/GenBank/DDBJ whole genome shotgun (WGS) entry which is preliminary data.</text>
</comment>
<sequence length="643" mass="73083">MDDRQAGKHSERLPLPQLSTTANSYIRGDRSGNKDSNNINSFNTNNYYSHGGTSSSPNYAKNLQCLYISDYGSHRSRVREPVEGTCTWVTEHQKYKEWLGKETSGLLWLSADPGYGKSVMASFLVTHLAIRRDAIVCFFFFKDDFEEQRIATFALCAILHQLFMQRKPLCVHAEEAFEAKGKRFTEEVDTLWNILVEAVAGGGCGDVICVVDALNECEEVTQARFIRHLASLSKPQNSHIRLKFLVTSRPYHNIERDLGSPATTIRLKGEGEVKAITADVTRVIEEGIKSLESYWGRPGGLGYLRDLLLTSADRTFIWVSLVLEILRDSHDDSREEFTNIVSTAPHGLAELYTKILDRSVHPHKARRILEIVVAAARPLTLREMNVAFKIRRDSSGVKDLRELPAGFERTVKNLCGNFVRIIDSKIFQVHQTAREFLIKGPSPGQGNWQYTLCQKDSNFSLADICISYLSLEEFGNDPPAINTYGRVQKKAVENYDQKYVFLDYAARHWADHFRDSQDRQMELFEFIRLICEAGSERFLTWLRVYWFNSRPAGRFLADWTHLMIASWLGQGAVVERLLEDGGDINARSQRYGTALNIAAFRGNEDMTRMLLQSNAKAYINGKEYNILQVKGPLDLGGLMDSWQ</sequence>
<dbReference type="InterPro" id="IPR054471">
    <property type="entry name" value="GPIID_WHD"/>
</dbReference>
<reference evidence="6 7" key="1">
    <citation type="submission" date="2018-03" db="EMBL/GenBank/DDBJ databases">
        <title>Genomes of Pezizomycetes fungi and the evolution of truffles.</title>
        <authorList>
            <person name="Murat C."/>
            <person name="Payen T."/>
            <person name="Noel B."/>
            <person name="Kuo A."/>
            <person name="Martin F.M."/>
        </authorList>
    </citation>
    <scope>NUCLEOTIDE SEQUENCE [LARGE SCALE GENOMIC DNA]</scope>
    <source>
        <strain evidence="6">091103-1</strain>
    </source>
</reference>
<feature type="compositionally biased region" description="Basic and acidic residues" evidence="3">
    <location>
        <begin position="1"/>
        <end position="12"/>
    </location>
</feature>
<dbReference type="Gene3D" id="1.25.40.20">
    <property type="entry name" value="Ankyrin repeat-containing domain"/>
    <property type="match status" value="1"/>
</dbReference>
<evidence type="ECO:0000313" key="6">
    <source>
        <dbReference type="EMBL" id="PWW79138.1"/>
    </source>
</evidence>
<evidence type="ECO:0000256" key="1">
    <source>
        <dbReference type="ARBA" id="ARBA00022737"/>
    </source>
</evidence>
<dbReference type="Gene3D" id="3.40.50.300">
    <property type="entry name" value="P-loop containing nucleotide triphosphate hydrolases"/>
    <property type="match status" value="1"/>
</dbReference>
<dbReference type="PANTHER" id="PTHR10039:SF14">
    <property type="entry name" value="NACHT DOMAIN-CONTAINING PROTEIN"/>
    <property type="match status" value="1"/>
</dbReference>
<dbReference type="SUPFAM" id="SSF48403">
    <property type="entry name" value="Ankyrin repeat"/>
    <property type="match status" value="1"/>
</dbReference>
<evidence type="ECO:0000256" key="3">
    <source>
        <dbReference type="SAM" id="MobiDB-lite"/>
    </source>
</evidence>
<feature type="domain" description="GPI inositol-deacylase winged helix" evidence="4">
    <location>
        <begin position="363"/>
        <end position="439"/>
    </location>
</feature>
<evidence type="ECO:0000313" key="7">
    <source>
        <dbReference type="Proteomes" id="UP000246991"/>
    </source>
</evidence>
<feature type="region of interest" description="Disordered" evidence="3">
    <location>
        <begin position="1"/>
        <end position="39"/>
    </location>
</feature>
<dbReference type="SUPFAM" id="SSF52540">
    <property type="entry name" value="P-loop containing nucleoside triphosphate hydrolases"/>
    <property type="match status" value="1"/>
</dbReference>
<gene>
    <name evidence="6" type="ORF">C7212DRAFT_288207</name>
</gene>
<feature type="domain" description="Nephrocystin 3-like N-terminal" evidence="5">
    <location>
        <begin position="84"/>
        <end position="249"/>
    </location>
</feature>
<evidence type="ECO:0000259" key="5">
    <source>
        <dbReference type="Pfam" id="PF24883"/>
    </source>
</evidence>
<evidence type="ECO:0000256" key="2">
    <source>
        <dbReference type="PROSITE-ProRule" id="PRU00023"/>
    </source>
</evidence>
<keyword evidence="7" id="KW-1185">Reference proteome</keyword>
<dbReference type="Pfam" id="PF24883">
    <property type="entry name" value="NPHP3_N"/>
    <property type="match status" value="1"/>
</dbReference>
<dbReference type="InterPro" id="IPR027417">
    <property type="entry name" value="P-loop_NTPase"/>
</dbReference>
<feature type="repeat" description="ANK" evidence="2">
    <location>
        <begin position="557"/>
        <end position="589"/>
    </location>
</feature>
<dbReference type="SMART" id="SM00248">
    <property type="entry name" value="ANK"/>
    <property type="match status" value="2"/>
</dbReference>
<dbReference type="PROSITE" id="PS50088">
    <property type="entry name" value="ANK_REPEAT"/>
    <property type="match status" value="1"/>
</dbReference>
<keyword evidence="2" id="KW-0040">ANK repeat</keyword>
<dbReference type="Pfam" id="PF22939">
    <property type="entry name" value="WHD_GPIID"/>
    <property type="match status" value="1"/>
</dbReference>
<dbReference type="AlphaFoldDB" id="A0A317SXI8"/>
<dbReference type="OrthoDB" id="538223at2759"/>
<evidence type="ECO:0000259" key="4">
    <source>
        <dbReference type="Pfam" id="PF22939"/>
    </source>
</evidence>
<dbReference type="EMBL" id="PYWC01000010">
    <property type="protein sequence ID" value="PWW79138.1"/>
    <property type="molecule type" value="Genomic_DNA"/>
</dbReference>
<keyword evidence="1" id="KW-0677">Repeat</keyword>
<dbReference type="InterPro" id="IPR056884">
    <property type="entry name" value="NPHP3-like_N"/>
</dbReference>
<proteinExistence type="predicted"/>
<organism evidence="6 7">
    <name type="scientific">Tuber magnatum</name>
    <name type="common">white Piedmont truffle</name>
    <dbReference type="NCBI Taxonomy" id="42249"/>
    <lineage>
        <taxon>Eukaryota</taxon>
        <taxon>Fungi</taxon>
        <taxon>Dikarya</taxon>
        <taxon>Ascomycota</taxon>
        <taxon>Pezizomycotina</taxon>
        <taxon>Pezizomycetes</taxon>
        <taxon>Pezizales</taxon>
        <taxon>Tuberaceae</taxon>
        <taxon>Tuber</taxon>
    </lineage>
</organism>
<dbReference type="InterPro" id="IPR002110">
    <property type="entry name" value="Ankyrin_rpt"/>
</dbReference>
<accession>A0A317SXI8</accession>